<feature type="compositionally biased region" description="Low complexity" evidence="1">
    <location>
        <begin position="28"/>
        <end position="75"/>
    </location>
</feature>
<protein>
    <recommendedName>
        <fullName evidence="2">Serine aminopeptidase S33 domain-containing protein</fullName>
    </recommendedName>
</protein>
<dbReference type="PANTHER" id="PTHR43358:SF4">
    <property type="entry name" value="ALPHA_BETA HYDROLASE FOLD-1 DOMAIN-CONTAINING PROTEIN"/>
    <property type="match status" value="1"/>
</dbReference>
<accession>A0ABN9QUL6</accession>
<dbReference type="SUPFAM" id="SSF53474">
    <property type="entry name" value="alpha/beta-Hydrolases"/>
    <property type="match status" value="1"/>
</dbReference>
<comment type="caution">
    <text evidence="3">The sequence shown here is derived from an EMBL/GenBank/DDBJ whole genome shotgun (WGS) entry which is preliminary data.</text>
</comment>
<evidence type="ECO:0000256" key="1">
    <source>
        <dbReference type="SAM" id="MobiDB-lite"/>
    </source>
</evidence>
<name>A0ABN9QUL6_9DINO</name>
<gene>
    <name evidence="3" type="ORF">PCOR1329_LOCUS15094</name>
</gene>
<dbReference type="Proteomes" id="UP001189429">
    <property type="component" value="Unassembled WGS sequence"/>
</dbReference>
<proteinExistence type="predicted"/>
<dbReference type="EMBL" id="CAUYUJ010004547">
    <property type="protein sequence ID" value="CAK0809998.1"/>
    <property type="molecule type" value="Genomic_DNA"/>
</dbReference>
<dbReference type="InterPro" id="IPR029058">
    <property type="entry name" value="AB_hydrolase_fold"/>
</dbReference>
<feature type="region of interest" description="Disordered" evidence="1">
    <location>
        <begin position="1"/>
        <end position="75"/>
    </location>
</feature>
<organism evidence="3 4">
    <name type="scientific">Prorocentrum cordatum</name>
    <dbReference type="NCBI Taxonomy" id="2364126"/>
    <lineage>
        <taxon>Eukaryota</taxon>
        <taxon>Sar</taxon>
        <taxon>Alveolata</taxon>
        <taxon>Dinophyceae</taxon>
        <taxon>Prorocentrales</taxon>
        <taxon>Prorocentraceae</taxon>
        <taxon>Prorocentrum</taxon>
    </lineage>
</organism>
<feature type="domain" description="Serine aminopeptidase S33" evidence="2">
    <location>
        <begin position="177"/>
        <end position="295"/>
    </location>
</feature>
<dbReference type="InterPro" id="IPR052920">
    <property type="entry name" value="DNA-binding_regulatory"/>
</dbReference>
<keyword evidence="4" id="KW-1185">Reference proteome</keyword>
<evidence type="ECO:0000259" key="2">
    <source>
        <dbReference type="Pfam" id="PF12146"/>
    </source>
</evidence>
<evidence type="ECO:0000313" key="4">
    <source>
        <dbReference type="Proteomes" id="UP001189429"/>
    </source>
</evidence>
<dbReference type="PANTHER" id="PTHR43358">
    <property type="entry name" value="ALPHA/BETA-HYDROLASE"/>
    <property type="match status" value="1"/>
</dbReference>
<dbReference type="Pfam" id="PF12146">
    <property type="entry name" value="Hydrolase_4"/>
    <property type="match status" value="1"/>
</dbReference>
<reference evidence="3" key="1">
    <citation type="submission" date="2023-10" db="EMBL/GenBank/DDBJ databases">
        <authorList>
            <person name="Chen Y."/>
            <person name="Shah S."/>
            <person name="Dougan E. K."/>
            <person name="Thang M."/>
            <person name="Chan C."/>
        </authorList>
    </citation>
    <scope>NUCLEOTIDE SEQUENCE [LARGE SCALE GENOMIC DNA]</scope>
</reference>
<evidence type="ECO:0000313" key="3">
    <source>
        <dbReference type="EMBL" id="CAK0809998.1"/>
    </source>
</evidence>
<dbReference type="InterPro" id="IPR022742">
    <property type="entry name" value="Hydrolase_4"/>
</dbReference>
<sequence>MQASPQRVRVALGDAAGAPLRVHRASRDAAQPAPGAAMASSAGNSPPREAPCEAPAAPGAASRAAPARGPVGPAGAVVLHKAPASPSSSECETEDEPDEHAWSDYLFQVWDLIIRPPRLRYSSLELVGRYPESFTVGRWPVRRTDFQLVNDRSLTLECTVFQLREGVASGGRGPAGEERACVVFCHGHGSNRLHGFQLVPILLPLNISLVCFDFAGSGMSGGEFTSLGFFERDDLRCVIEHLREKRGFTRIGIWGVSMGASTALMHAARDPMLAGVVADSPFSDLRTLIRELCAKWVPLPWALLSGVLCVVRGKVQKKALFDIYDVAPSEHMPNCHVPVYFLHGDKDTFISPKHSEELRRCCGGDADLLKVREGTHNSPRPQATMVRAALFLLRAMRWEDQLPQGVTIKDVLNLAGRAGAPPQAPLMGQSAHGDGSIQALLESAAPANVSLGIVKVACRLVAPYAGAEVISFRGPAAAVEPLRARLPACVSGTLRLRSEHTEFALCWVEGDLPRLGRGGGATRVRVWFALASTAALSLTSVLLRFGGAPPKDRVPLAGFVCEAVDTADQALTRALHAGWQSRVSLAVGLDGAAEVRAGDAQATNAAWRASAAAGEAGTAEDACVWALQWVRAGEAGGVHMQLRAATTAPACGR</sequence>
<dbReference type="Gene3D" id="3.40.50.1820">
    <property type="entry name" value="alpha/beta hydrolase"/>
    <property type="match status" value="1"/>
</dbReference>